<reference evidence="1 2" key="1">
    <citation type="submission" date="2018-06" db="EMBL/GenBank/DDBJ databases">
        <authorList>
            <consortium name="Pathogen Informatics"/>
            <person name="Doyle S."/>
        </authorList>
    </citation>
    <scope>NUCLEOTIDE SEQUENCE [LARGE SCALE GENOMIC DNA]</scope>
    <source>
        <strain evidence="1 2">NCTC12219</strain>
    </source>
</reference>
<evidence type="ECO:0000313" key="1">
    <source>
        <dbReference type="EMBL" id="STP14332.1"/>
    </source>
</evidence>
<protein>
    <submittedName>
        <fullName evidence="1">Uncharacterized protein</fullName>
    </submittedName>
</protein>
<accession>A0A377JWX6</accession>
<evidence type="ECO:0000313" key="2">
    <source>
        <dbReference type="Proteomes" id="UP000255103"/>
    </source>
</evidence>
<name>A0A377JWX6_9HELI</name>
<dbReference type="AlphaFoldDB" id="A0A377JWX6"/>
<gene>
    <name evidence="1" type="ORF">NCTC12219_01879</name>
</gene>
<dbReference type="Proteomes" id="UP000255103">
    <property type="component" value="Unassembled WGS sequence"/>
</dbReference>
<proteinExistence type="predicted"/>
<dbReference type="EMBL" id="UGHX01000004">
    <property type="protein sequence ID" value="STP14332.1"/>
    <property type="molecule type" value="Genomic_DNA"/>
</dbReference>
<organism evidence="1 2">
    <name type="scientific">Helicobacter cinaedi</name>
    <dbReference type="NCBI Taxonomy" id="213"/>
    <lineage>
        <taxon>Bacteria</taxon>
        <taxon>Pseudomonadati</taxon>
        <taxon>Campylobacterota</taxon>
        <taxon>Epsilonproteobacteria</taxon>
        <taxon>Campylobacterales</taxon>
        <taxon>Helicobacteraceae</taxon>
        <taxon>Helicobacter</taxon>
    </lineage>
</organism>
<sequence>MLLYNKLQEFQQSLERLENDNTKTYEYAQTQLKTELSEAISEAENRISSELLNDLNTQENKCKRE</sequence>
<dbReference type="RefSeq" id="WP_115722470.1">
    <property type="nucleotide sequence ID" value="NZ_UGHX01000004.1"/>
</dbReference>